<feature type="compositionally biased region" description="Basic and acidic residues" evidence="1">
    <location>
        <begin position="63"/>
        <end position="84"/>
    </location>
</feature>
<feature type="compositionally biased region" description="Basic and acidic residues" evidence="1">
    <location>
        <begin position="1"/>
        <end position="18"/>
    </location>
</feature>
<dbReference type="EMBL" id="JBHSRF010000004">
    <property type="protein sequence ID" value="MFC6080420.1"/>
    <property type="molecule type" value="Genomic_DNA"/>
</dbReference>
<keyword evidence="3" id="KW-1185">Reference proteome</keyword>
<evidence type="ECO:0000313" key="3">
    <source>
        <dbReference type="Proteomes" id="UP001596137"/>
    </source>
</evidence>
<dbReference type="Proteomes" id="UP001596137">
    <property type="component" value="Unassembled WGS sequence"/>
</dbReference>
<feature type="region of interest" description="Disordered" evidence="1">
    <location>
        <begin position="1"/>
        <end position="84"/>
    </location>
</feature>
<protein>
    <submittedName>
        <fullName evidence="2">Uncharacterized protein</fullName>
    </submittedName>
</protein>
<sequence>MRDVPGNDRPKDDDREKDDGGDDPPAGPRRRRRKPEERAKRPAGELGARQKREELNQEDDGPESLRPEEHIAHERRERARREENRRRLLSDVDDALLGGHFNVSGHGRLYQAGRDVHYNHYDGREYPEATPLTEHHLRQLAPAHVVETDGYRRLTAHVAAGRVCLLRGSPGTGRWTAAVAGLAHAGARGAIDPRPATFPPGTAPHRLRVAALRDRTGYLVDATAAEWIRTGCAAGLRHLAHLATQANCAFVVVTDAATRVGAENSQTLVVSHRAPPVLDVFERCLCYWLHELGVADSAGRARVIAADSVVREELGELGRPREAGRLAGDIAACLAEGREYTEVLAERPQRVRQEAKSLLSEEGKGRKYERCFLLAVSVLSGQPMVTVTSAALRLAELVDAAKTTPPERDSQWSAFDETLGDWLGYAEADDNTGDDPARRPIRLRRATLGAAVLEVAWHNHPTLHGPLTSWLHRLTEDPEEAEEVRMAAAQAVGKLAMYDFAEIEREFVRAWVESASVRSHWLAAWALDTAAGNRAVATKVGALLRTWTGPSGTVRQHSAAVRAYSTTLGGMFPRDALRAVRVVTASRSRLHFEAARVLEELFRSGLRDEVVDEMDRWLPGGGQEHEVTAALALMLIAMVPEHPEGDRPALLAMFADAEADRRHQIGQLWRNALTCSEGVSRLAWDVLRLWVEHADREPAASLGPVGGLVEELSEPVGRALCFHLQWWRGDPVSPGTVSTLLSVLTTRRGE</sequence>
<evidence type="ECO:0000256" key="1">
    <source>
        <dbReference type="SAM" id="MobiDB-lite"/>
    </source>
</evidence>
<proteinExistence type="predicted"/>
<dbReference type="RefSeq" id="WP_380747192.1">
    <property type="nucleotide sequence ID" value="NZ_JBHSRF010000004.1"/>
</dbReference>
<reference evidence="3" key="1">
    <citation type="journal article" date="2019" name="Int. J. Syst. Evol. Microbiol.">
        <title>The Global Catalogue of Microorganisms (GCM) 10K type strain sequencing project: providing services to taxonomists for standard genome sequencing and annotation.</title>
        <authorList>
            <consortium name="The Broad Institute Genomics Platform"/>
            <consortium name="The Broad Institute Genome Sequencing Center for Infectious Disease"/>
            <person name="Wu L."/>
            <person name="Ma J."/>
        </authorList>
    </citation>
    <scope>NUCLEOTIDE SEQUENCE [LARGE SCALE GENOMIC DNA]</scope>
    <source>
        <strain evidence="3">JCM 30346</strain>
    </source>
</reference>
<comment type="caution">
    <text evidence="2">The sequence shown here is derived from an EMBL/GenBank/DDBJ whole genome shotgun (WGS) entry which is preliminary data.</text>
</comment>
<feature type="compositionally biased region" description="Basic and acidic residues" evidence="1">
    <location>
        <begin position="34"/>
        <end position="55"/>
    </location>
</feature>
<evidence type="ECO:0000313" key="2">
    <source>
        <dbReference type="EMBL" id="MFC6080420.1"/>
    </source>
</evidence>
<accession>A0ABW1NBU8</accession>
<organism evidence="2 3">
    <name type="scientific">Sphaerisporangium aureirubrum</name>
    <dbReference type="NCBI Taxonomy" id="1544736"/>
    <lineage>
        <taxon>Bacteria</taxon>
        <taxon>Bacillati</taxon>
        <taxon>Actinomycetota</taxon>
        <taxon>Actinomycetes</taxon>
        <taxon>Streptosporangiales</taxon>
        <taxon>Streptosporangiaceae</taxon>
        <taxon>Sphaerisporangium</taxon>
    </lineage>
</organism>
<name>A0ABW1NBU8_9ACTN</name>
<gene>
    <name evidence="2" type="ORF">ACFP1K_04580</name>
</gene>